<feature type="region of interest" description="Disordered" evidence="1">
    <location>
        <begin position="1"/>
        <end position="20"/>
    </location>
</feature>
<proteinExistence type="predicted"/>
<evidence type="ECO:0000256" key="1">
    <source>
        <dbReference type="SAM" id="MobiDB-lite"/>
    </source>
</evidence>
<sequence>MAADQYPTAQPDGESLVDARHEPRTCLEVWSWSAAARAAEDEDTELEPHILRGRE</sequence>
<evidence type="ECO:0000313" key="3">
    <source>
        <dbReference type="Proteomes" id="UP000294911"/>
    </source>
</evidence>
<reference evidence="2 3" key="1">
    <citation type="submission" date="2019-03" db="EMBL/GenBank/DDBJ databases">
        <title>Genomic Encyclopedia of Type Strains, Phase IV (KMG-IV): sequencing the most valuable type-strain genomes for metagenomic binning, comparative biology and taxonomic classification.</title>
        <authorList>
            <person name="Goeker M."/>
        </authorList>
    </citation>
    <scope>NUCLEOTIDE SEQUENCE [LARGE SCALE GENOMIC DNA]</scope>
    <source>
        <strain evidence="2 3">DSM 45765</strain>
    </source>
</reference>
<dbReference type="RefSeq" id="WP_165913017.1">
    <property type="nucleotide sequence ID" value="NZ_SLXQ01000009.1"/>
</dbReference>
<gene>
    <name evidence="2" type="ORF">EV191_109126</name>
</gene>
<comment type="caution">
    <text evidence="2">The sequence shown here is derived from an EMBL/GenBank/DDBJ whole genome shotgun (WGS) entry which is preliminary data.</text>
</comment>
<protein>
    <submittedName>
        <fullName evidence="2">Uncharacterized protein</fullName>
    </submittedName>
</protein>
<keyword evidence="3" id="KW-1185">Reference proteome</keyword>
<organism evidence="2 3">
    <name type="scientific">Tamaricihabitans halophyticus</name>
    <dbReference type="NCBI Taxonomy" id="1262583"/>
    <lineage>
        <taxon>Bacteria</taxon>
        <taxon>Bacillati</taxon>
        <taxon>Actinomycetota</taxon>
        <taxon>Actinomycetes</taxon>
        <taxon>Pseudonocardiales</taxon>
        <taxon>Pseudonocardiaceae</taxon>
        <taxon>Tamaricihabitans</taxon>
    </lineage>
</organism>
<evidence type="ECO:0000313" key="2">
    <source>
        <dbReference type="EMBL" id="TCP49304.1"/>
    </source>
</evidence>
<dbReference type="AlphaFoldDB" id="A0A4R2QKL8"/>
<dbReference type="Proteomes" id="UP000294911">
    <property type="component" value="Unassembled WGS sequence"/>
</dbReference>
<name>A0A4R2QKL8_9PSEU</name>
<accession>A0A4R2QKL8</accession>
<dbReference type="EMBL" id="SLXQ01000009">
    <property type="protein sequence ID" value="TCP49304.1"/>
    <property type="molecule type" value="Genomic_DNA"/>
</dbReference>